<evidence type="ECO:0000256" key="3">
    <source>
        <dbReference type="ARBA" id="ARBA00004104"/>
    </source>
</evidence>
<evidence type="ECO:0000256" key="7">
    <source>
        <dbReference type="ARBA" id="ARBA00013032"/>
    </source>
</evidence>
<comment type="function">
    <text evidence="3">It is also responsible for the non-negligible production of methylglyoxal a reactive cytotoxic side-product that modifies and can alter proteins, DNA and lipids.</text>
</comment>
<dbReference type="InterPro" id="IPR016346">
    <property type="entry name" value="G-protein_beta_1-5"/>
</dbReference>
<reference evidence="19" key="1">
    <citation type="submission" date="2022-08" db="EMBL/GenBank/DDBJ databases">
        <title>Genome sequencing of akame (Lates japonicus).</title>
        <authorList>
            <person name="Hashiguchi Y."/>
            <person name="Takahashi H."/>
        </authorList>
    </citation>
    <scope>NUCLEOTIDE SEQUENCE</scope>
    <source>
        <strain evidence="19">Kochi</strain>
    </source>
</reference>
<feature type="coiled-coil region" evidence="17">
    <location>
        <begin position="1"/>
        <end position="28"/>
    </location>
</feature>
<comment type="subunit">
    <text evidence="6">Homodimer.</text>
</comment>
<evidence type="ECO:0000256" key="15">
    <source>
        <dbReference type="ARBA" id="ARBA00024331"/>
    </source>
</evidence>
<dbReference type="PROSITE" id="PS50294">
    <property type="entry name" value="WD_REPEATS_REGION"/>
    <property type="match status" value="3"/>
</dbReference>
<gene>
    <name evidence="19" type="ORF">AKAME5_001148700</name>
</gene>
<name>A0AAD3R943_LATJO</name>
<dbReference type="GO" id="GO:0006094">
    <property type="term" value="P:gluconeogenesis"/>
    <property type="evidence" value="ECO:0007669"/>
    <property type="project" value="UniProtKB-KW"/>
</dbReference>
<dbReference type="GO" id="GO:0008929">
    <property type="term" value="F:methylglyoxal synthase activity"/>
    <property type="evidence" value="ECO:0007669"/>
    <property type="project" value="UniProtKB-EC"/>
</dbReference>
<dbReference type="PROSITE" id="PS50082">
    <property type="entry name" value="WD_REPEATS_2"/>
    <property type="match status" value="4"/>
</dbReference>
<dbReference type="InterPro" id="IPR020861">
    <property type="entry name" value="Triosephosphate_isomerase_AS"/>
</dbReference>
<evidence type="ECO:0000256" key="4">
    <source>
        <dbReference type="ARBA" id="ARBA00007422"/>
    </source>
</evidence>
<dbReference type="InterPro" id="IPR036322">
    <property type="entry name" value="WD40_repeat_dom_sf"/>
</dbReference>
<dbReference type="EMBL" id="BRZM01000037">
    <property type="protein sequence ID" value="GLD59490.1"/>
    <property type="molecule type" value="Genomic_DNA"/>
</dbReference>
<evidence type="ECO:0000256" key="9">
    <source>
        <dbReference type="ARBA" id="ARBA00022574"/>
    </source>
</evidence>
<evidence type="ECO:0000256" key="17">
    <source>
        <dbReference type="SAM" id="Coils"/>
    </source>
</evidence>
<proteinExistence type="inferred from homology"/>
<dbReference type="InterPro" id="IPR022896">
    <property type="entry name" value="TrioseP_Isoase_bac/euk"/>
</dbReference>
<comment type="caution">
    <text evidence="19">The sequence shown here is derived from an EMBL/GenBank/DDBJ whole genome shotgun (WGS) entry which is preliminary data.</text>
</comment>
<dbReference type="InterPro" id="IPR020472">
    <property type="entry name" value="WD40_PAC1"/>
</dbReference>
<dbReference type="Pfam" id="PF25391">
    <property type="entry name" value="WD40_Gbeta"/>
    <property type="match status" value="1"/>
</dbReference>
<evidence type="ECO:0000256" key="14">
    <source>
        <dbReference type="ARBA" id="ARBA00023239"/>
    </source>
</evidence>
<dbReference type="InterPro" id="IPR035990">
    <property type="entry name" value="TIM_sf"/>
</dbReference>
<sequence>MAAEKAEMDALKKECDGLRAQIEAARKAVNDSDMAGAAGGVAAVGRVQLKLRKTLKGHLAKIYAMHWSADSRQMVSASQDGKLLVWDTFTGNKLVAVPLKSAWVMSVAFAPSGNLVASGGLDNICTVYNIKAASPKTLRELDAHTGYLSCCRFLSDTEILTASGDTTCCLWDLETGKQKVIFTNHIGDCMSLALSSDMNTFISGACDSLAKLWDLREGACKQTFSGHTSDINAISFFPSGNAIITGSDDCSCKMYDLRSDQEVINYQDTSLNAGVTSLALSSSGRLIFAGYDDFNCHIWDSLKGEKVGVLSGHDNRVSCTGVPADGMGVTGSWTAPDVHSSRTRPSAADHPPDLHHHLHLSSSPGISRHQPAMASRGFFVGGNWKMNGNKESLGELITTLNTTSLHDQTEVVCAAPSIYLDFARSSLDPKIGVAAQNCYKVAKGAFTGEISPAMIKDCGADWVVLGHSERRHVFGESDELIGQKVAHALESDLGVIACIGEKLEEREAGTTEEVVYAQTKVIADNVKDWGKVVLAYEPVWAIGTGKTATPDQAQEVHEKLRSWLRANVSDDVADSVRIIYGGSVTGANCRELASQADVDGFLVGGASLKPEFVDIINARA</sequence>
<dbReference type="Gene3D" id="2.130.10.10">
    <property type="entry name" value="YVTN repeat-like/Quinoprotein amine dehydrogenase"/>
    <property type="match status" value="1"/>
</dbReference>
<comment type="catalytic activity">
    <reaction evidence="1">
        <text>dihydroxyacetone phosphate = methylglyoxal + phosphate</text>
        <dbReference type="Rhea" id="RHEA:17937"/>
        <dbReference type="ChEBI" id="CHEBI:17158"/>
        <dbReference type="ChEBI" id="CHEBI:43474"/>
        <dbReference type="ChEBI" id="CHEBI:57642"/>
        <dbReference type="EC" id="4.2.3.3"/>
    </reaction>
</comment>
<keyword evidence="9 16" id="KW-0853">WD repeat</keyword>
<dbReference type="FunFam" id="3.20.20.70:FF:000025">
    <property type="entry name" value="Triosephosphate isomerase"/>
    <property type="match status" value="1"/>
</dbReference>
<dbReference type="InterPro" id="IPR013785">
    <property type="entry name" value="Aldolase_TIM"/>
</dbReference>
<keyword evidence="8" id="KW-0312">Gluconeogenesis</keyword>
<dbReference type="InterPro" id="IPR001632">
    <property type="entry name" value="WD40_G-protein_beta-like"/>
</dbReference>
<dbReference type="HAMAP" id="MF_00147_B">
    <property type="entry name" value="TIM_B"/>
    <property type="match status" value="1"/>
</dbReference>
<accession>A0AAD3R943</accession>
<dbReference type="InterPro" id="IPR000652">
    <property type="entry name" value="Triosephosphate_isomerase"/>
</dbReference>
<dbReference type="InterPro" id="IPR001680">
    <property type="entry name" value="WD40_rpt"/>
</dbReference>
<dbReference type="EC" id="4.2.3.3" evidence="7"/>
<dbReference type="SUPFAM" id="SSF50978">
    <property type="entry name" value="WD40 repeat-like"/>
    <property type="match status" value="1"/>
</dbReference>
<keyword evidence="17" id="KW-0175">Coiled coil</keyword>
<evidence type="ECO:0000313" key="20">
    <source>
        <dbReference type="Proteomes" id="UP001279410"/>
    </source>
</evidence>
<organism evidence="19 20">
    <name type="scientific">Lates japonicus</name>
    <name type="common">Japanese lates</name>
    <dbReference type="NCBI Taxonomy" id="270547"/>
    <lineage>
        <taxon>Eukaryota</taxon>
        <taxon>Metazoa</taxon>
        <taxon>Chordata</taxon>
        <taxon>Craniata</taxon>
        <taxon>Vertebrata</taxon>
        <taxon>Euteleostomi</taxon>
        <taxon>Actinopterygii</taxon>
        <taxon>Neopterygii</taxon>
        <taxon>Teleostei</taxon>
        <taxon>Neoteleostei</taxon>
        <taxon>Acanthomorphata</taxon>
        <taxon>Carangaria</taxon>
        <taxon>Carangaria incertae sedis</taxon>
        <taxon>Centropomidae</taxon>
        <taxon>Lates</taxon>
    </lineage>
</organism>
<dbReference type="PROSITE" id="PS51440">
    <property type="entry name" value="TIM_2"/>
    <property type="match status" value="1"/>
</dbReference>
<comment type="similarity">
    <text evidence="5">Belongs to the WD repeat G protein beta family.</text>
</comment>
<keyword evidence="14" id="KW-0456">Lyase</keyword>
<evidence type="ECO:0000256" key="12">
    <source>
        <dbReference type="ARBA" id="ARBA00023224"/>
    </source>
</evidence>
<feature type="region of interest" description="Disordered" evidence="18">
    <location>
        <begin position="336"/>
        <end position="368"/>
    </location>
</feature>
<keyword evidence="10" id="KW-0677">Repeat</keyword>
<dbReference type="PANTHER" id="PTHR19850">
    <property type="entry name" value="GUANINE NUCLEOTIDE-BINDING PROTEIN BETA G PROTEIN BETA"/>
    <property type="match status" value="1"/>
</dbReference>
<feature type="repeat" description="WD" evidence="16">
    <location>
        <begin position="224"/>
        <end position="265"/>
    </location>
</feature>
<dbReference type="SMART" id="SM00320">
    <property type="entry name" value="WD40"/>
    <property type="match status" value="6"/>
</dbReference>
<dbReference type="PRINTS" id="PR00320">
    <property type="entry name" value="GPROTEINBRPT"/>
</dbReference>
<dbReference type="PROSITE" id="PS00171">
    <property type="entry name" value="TIM_1"/>
    <property type="match status" value="1"/>
</dbReference>
<evidence type="ECO:0000256" key="6">
    <source>
        <dbReference type="ARBA" id="ARBA00011738"/>
    </source>
</evidence>
<keyword evidence="13 19" id="KW-0413">Isomerase</keyword>
<evidence type="ECO:0000256" key="11">
    <source>
        <dbReference type="ARBA" id="ARBA00023152"/>
    </source>
</evidence>
<comment type="similarity">
    <text evidence="4">Belongs to the triosephosphate isomerase family.</text>
</comment>
<dbReference type="InterPro" id="IPR019775">
    <property type="entry name" value="WD40_repeat_CS"/>
</dbReference>
<protein>
    <recommendedName>
        <fullName evidence="7">methylglyoxal synthase</fullName>
        <ecNumber evidence="7">4.2.3.3</ecNumber>
    </recommendedName>
</protein>
<dbReference type="AlphaFoldDB" id="A0AAD3R943"/>
<evidence type="ECO:0000256" key="8">
    <source>
        <dbReference type="ARBA" id="ARBA00022432"/>
    </source>
</evidence>
<dbReference type="PROSITE" id="PS00678">
    <property type="entry name" value="WD_REPEATS_1"/>
    <property type="match status" value="1"/>
</dbReference>
<evidence type="ECO:0000256" key="5">
    <source>
        <dbReference type="ARBA" id="ARBA00009768"/>
    </source>
</evidence>
<feature type="repeat" description="WD" evidence="16">
    <location>
        <begin position="55"/>
        <end position="96"/>
    </location>
</feature>
<keyword evidence="12" id="KW-0807">Transducer</keyword>
<comment type="pathway">
    <text evidence="15">Carbohydrate biosynthesis.</text>
</comment>
<feature type="repeat" description="WD" evidence="16">
    <location>
        <begin position="182"/>
        <end position="223"/>
    </location>
</feature>
<dbReference type="GO" id="GO:0006096">
    <property type="term" value="P:glycolytic process"/>
    <property type="evidence" value="ECO:0007669"/>
    <property type="project" value="UniProtKB-KW"/>
</dbReference>
<evidence type="ECO:0000256" key="13">
    <source>
        <dbReference type="ARBA" id="ARBA00023235"/>
    </source>
</evidence>
<dbReference type="PRINTS" id="PR00319">
    <property type="entry name" value="GPROTEINB"/>
</dbReference>
<dbReference type="CDD" id="cd00200">
    <property type="entry name" value="WD40"/>
    <property type="match status" value="1"/>
</dbReference>
<keyword evidence="20" id="KW-1185">Reference proteome</keyword>
<keyword evidence="11" id="KW-0324">Glycolysis</keyword>
<dbReference type="Gene3D" id="3.20.20.70">
    <property type="entry name" value="Aldolase class I"/>
    <property type="match status" value="1"/>
</dbReference>
<dbReference type="CDD" id="cd00311">
    <property type="entry name" value="TIM"/>
    <property type="match status" value="1"/>
</dbReference>
<dbReference type="InterPro" id="IPR015943">
    <property type="entry name" value="WD40/YVTN_repeat-like_dom_sf"/>
</dbReference>
<evidence type="ECO:0000256" key="16">
    <source>
        <dbReference type="PROSITE-ProRule" id="PRU00221"/>
    </source>
</evidence>
<dbReference type="SUPFAM" id="SSF51351">
    <property type="entry name" value="Triosephosphate isomerase (TIM)"/>
    <property type="match status" value="1"/>
</dbReference>
<evidence type="ECO:0000313" key="19">
    <source>
        <dbReference type="EMBL" id="GLD59490.1"/>
    </source>
</evidence>
<feature type="repeat" description="WD" evidence="16">
    <location>
        <begin position="141"/>
        <end position="181"/>
    </location>
</feature>
<evidence type="ECO:0000256" key="18">
    <source>
        <dbReference type="SAM" id="MobiDB-lite"/>
    </source>
</evidence>
<dbReference type="Proteomes" id="UP001279410">
    <property type="component" value="Unassembled WGS sequence"/>
</dbReference>
<dbReference type="GO" id="GO:0007165">
    <property type="term" value="P:signal transduction"/>
    <property type="evidence" value="ECO:0007669"/>
    <property type="project" value="UniProtKB-KW"/>
</dbReference>
<evidence type="ECO:0000256" key="1">
    <source>
        <dbReference type="ARBA" id="ARBA00000726"/>
    </source>
</evidence>
<dbReference type="NCBIfam" id="TIGR00419">
    <property type="entry name" value="tim"/>
    <property type="match status" value="1"/>
</dbReference>
<dbReference type="Pfam" id="PF00121">
    <property type="entry name" value="TIM"/>
    <property type="match status" value="1"/>
</dbReference>
<evidence type="ECO:0000256" key="10">
    <source>
        <dbReference type="ARBA" id="ARBA00022737"/>
    </source>
</evidence>
<comment type="function">
    <text evidence="2">Triosephosphate isomerase is an extremely efficient metabolic enzyme that catalyzes the interconversion between dihydroxyacetone phosphate (DHAP) and D-glyceraldehyde-3-phosphate (G3P) in glycolysis and gluconeogenesis.</text>
</comment>
<dbReference type="GO" id="GO:0004807">
    <property type="term" value="F:triose-phosphate isomerase activity"/>
    <property type="evidence" value="ECO:0007669"/>
    <property type="project" value="InterPro"/>
</dbReference>
<evidence type="ECO:0000256" key="2">
    <source>
        <dbReference type="ARBA" id="ARBA00002041"/>
    </source>
</evidence>